<keyword evidence="3" id="KW-0540">Nuclease</keyword>
<evidence type="ECO:0000256" key="5">
    <source>
        <dbReference type="ARBA" id="ARBA00022801"/>
    </source>
</evidence>
<dbReference type="PANTHER" id="PTHR34139">
    <property type="entry name" value="UPF0331 PROTEIN MJ0127"/>
    <property type="match status" value="1"/>
</dbReference>
<evidence type="ECO:0000256" key="3">
    <source>
        <dbReference type="ARBA" id="ARBA00022722"/>
    </source>
</evidence>
<dbReference type="SUPFAM" id="SSF81593">
    <property type="entry name" value="Nucleotidyltransferase substrate binding subunit/domain"/>
    <property type="match status" value="1"/>
</dbReference>
<sequence>MSEHHRLPDYLDHIQQAATDACSFVKGLEKADFLTDKRTQQAVIMSLIIIGEAATKVMDAYPEFTQVHAQVRWRSMRNMRNRMAHGYFDINLDVVWETTQVWLPELLTQLSAVREMDSRGISDDQGAQP</sequence>
<dbReference type="EMBL" id="JAVDSJ010000001">
    <property type="protein sequence ID" value="MDR6582307.1"/>
    <property type="molecule type" value="Genomic_DNA"/>
</dbReference>
<dbReference type="InterPro" id="IPR051813">
    <property type="entry name" value="HepT_RNase_toxin"/>
</dbReference>
<keyword evidence="4" id="KW-0547">Nucleotide-binding</keyword>
<keyword evidence="2" id="KW-1277">Toxin-antitoxin system</keyword>
<evidence type="ECO:0000256" key="4">
    <source>
        <dbReference type="ARBA" id="ARBA00022741"/>
    </source>
</evidence>
<gene>
    <name evidence="6" type="ORF">J2W50_000482</name>
</gene>
<evidence type="ECO:0000256" key="2">
    <source>
        <dbReference type="ARBA" id="ARBA00022649"/>
    </source>
</evidence>
<dbReference type="PANTHER" id="PTHR34139:SF1">
    <property type="entry name" value="RNASE MJ1380-RELATED"/>
    <property type="match status" value="1"/>
</dbReference>
<proteinExistence type="predicted"/>
<dbReference type="Pfam" id="PF01934">
    <property type="entry name" value="HepT-like"/>
    <property type="match status" value="1"/>
</dbReference>
<evidence type="ECO:0000256" key="1">
    <source>
        <dbReference type="ARBA" id="ARBA00022553"/>
    </source>
</evidence>
<organism evidence="6 7">
    <name type="scientific">Herbaspirillum frisingense</name>
    <dbReference type="NCBI Taxonomy" id="92645"/>
    <lineage>
        <taxon>Bacteria</taxon>
        <taxon>Pseudomonadati</taxon>
        <taxon>Pseudomonadota</taxon>
        <taxon>Betaproteobacteria</taxon>
        <taxon>Burkholderiales</taxon>
        <taxon>Oxalobacteraceae</taxon>
        <taxon>Herbaspirillum</taxon>
    </lineage>
</organism>
<evidence type="ECO:0000313" key="7">
    <source>
        <dbReference type="Proteomes" id="UP001260715"/>
    </source>
</evidence>
<dbReference type="RefSeq" id="WP_102662572.1">
    <property type="nucleotide sequence ID" value="NZ_JAVDSJ010000001.1"/>
</dbReference>
<keyword evidence="1" id="KW-0597">Phosphoprotein</keyword>
<dbReference type="InterPro" id="IPR008201">
    <property type="entry name" value="HepT-like"/>
</dbReference>
<keyword evidence="5" id="KW-0378">Hydrolase</keyword>
<accession>A0ABU1P8S7</accession>
<evidence type="ECO:0000313" key="6">
    <source>
        <dbReference type="EMBL" id="MDR6582307.1"/>
    </source>
</evidence>
<protein>
    <submittedName>
        <fullName evidence="6">Uncharacterized protein with HEPN domain</fullName>
    </submittedName>
</protein>
<dbReference type="Proteomes" id="UP001260715">
    <property type="component" value="Unassembled WGS sequence"/>
</dbReference>
<name>A0ABU1P8S7_9BURK</name>
<keyword evidence="7" id="KW-1185">Reference proteome</keyword>
<comment type="caution">
    <text evidence="6">The sequence shown here is derived from an EMBL/GenBank/DDBJ whole genome shotgun (WGS) entry which is preliminary data.</text>
</comment>
<reference evidence="6 7" key="1">
    <citation type="submission" date="2023-07" db="EMBL/GenBank/DDBJ databases">
        <title>Sorghum-associated microbial communities from plants grown in Nebraska, USA.</title>
        <authorList>
            <person name="Schachtman D."/>
        </authorList>
    </citation>
    <scope>NUCLEOTIDE SEQUENCE [LARGE SCALE GENOMIC DNA]</scope>
    <source>
        <strain evidence="6 7">596</strain>
    </source>
</reference>